<feature type="compositionally biased region" description="Low complexity" evidence="5">
    <location>
        <begin position="312"/>
        <end position="324"/>
    </location>
</feature>
<feature type="region of interest" description="Disordered" evidence="5">
    <location>
        <begin position="745"/>
        <end position="777"/>
    </location>
</feature>
<keyword evidence="3" id="KW-0143">Chaperone</keyword>
<proteinExistence type="inferred from homology"/>
<feature type="region of interest" description="Disordered" evidence="5">
    <location>
        <begin position="426"/>
        <end position="684"/>
    </location>
</feature>
<feature type="region of interest" description="Disordered" evidence="5">
    <location>
        <begin position="352"/>
        <end position="373"/>
    </location>
</feature>
<keyword evidence="2" id="KW-0496">Mitochondrion</keyword>
<reference evidence="7" key="1">
    <citation type="submission" date="2023-06" db="EMBL/GenBank/DDBJ databases">
        <title>Genome-scale phylogeny and comparative genomics of the fungal order Sordariales.</title>
        <authorList>
            <consortium name="Lawrence Berkeley National Laboratory"/>
            <person name="Hensen N."/>
            <person name="Bonometti L."/>
            <person name="Westerberg I."/>
            <person name="Brannstrom I.O."/>
            <person name="Guillou S."/>
            <person name="Cros-Aarteil S."/>
            <person name="Calhoun S."/>
            <person name="Haridas S."/>
            <person name="Kuo A."/>
            <person name="Mondo S."/>
            <person name="Pangilinan J."/>
            <person name="Riley R."/>
            <person name="Labutti K."/>
            <person name="Andreopoulos B."/>
            <person name="Lipzen A."/>
            <person name="Chen C."/>
            <person name="Yanf M."/>
            <person name="Daum C."/>
            <person name="Ng V."/>
            <person name="Clum A."/>
            <person name="Steindorff A."/>
            <person name="Ohm R."/>
            <person name="Martin F."/>
            <person name="Silar P."/>
            <person name="Natvig D."/>
            <person name="Lalanne C."/>
            <person name="Gautier V."/>
            <person name="Ament-Velasquez S.L."/>
            <person name="Kruys A."/>
            <person name="Hutchinson M.I."/>
            <person name="Powell A.J."/>
            <person name="Barry K."/>
            <person name="Miller A.N."/>
            <person name="Grigoriev I.V."/>
            <person name="Debuchy R."/>
            <person name="Gladieux P."/>
            <person name="Thoren M.H."/>
            <person name="Johannesson H."/>
        </authorList>
    </citation>
    <scope>NUCLEOTIDE SEQUENCE</scope>
    <source>
        <strain evidence="7">SMH2532-1</strain>
    </source>
</reference>
<dbReference type="AlphaFoldDB" id="A0AA39YRV5"/>
<feature type="compositionally biased region" description="Basic and acidic residues" evidence="5">
    <location>
        <begin position="186"/>
        <end position="201"/>
    </location>
</feature>
<evidence type="ECO:0000256" key="2">
    <source>
        <dbReference type="ARBA" id="ARBA00023128"/>
    </source>
</evidence>
<gene>
    <name evidence="7" type="ORF">B0T16DRAFT_488584</name>
</gene>
<evidence type="ECO:0000313" key="8">
    <source>
        <dbReference type="Proteomes" id="UP001174936"/>
    </source>
</evidence>
<feature type="compositionally biased region" description="Polar residues" evidence="5">
    <location>
        <begin position="601"/>
        <end position="625"/>
    </location>
</feature>
<dbReference type="InterPro" id="IPR008011">
    <property type="entry name" value="Complex1_LYR_dom"/>
</dbReference>
<organism evidence="7 8">
    <name type="scientific">Cercophora newfieldiana</name>
    <dbReference type="NCBI Taxonomy" id="92897"/>
    <lineage>
        <taxon>Eukaryota</taxon>
        <taxon>Fungi</taxon>
        <taxon>Dikarya</taxon>
        <taxon>Ascomycota</taxon>
        <taxon>Pezizomycotina</taxon>
        <taxon>Sordariomycetes</taxon>
        <taxon>Sordariomycetidae</taxon>
        <taxon>Sordariales</taxon>
        <taxon>Lasiosphaeriaceae</taxon>
        <taxon>Cercophora</taxon>
    </lineage>
</organism>
<feature type="region of interest" description="Disordered" evidence="5">
    <location>
        <begin position="308"/>
        <end position="332"/>
    </location>
</feature>
<comment type="subcellular location">
    <subcellularLocation>
        <location evidence="1">Mitochondrion matrix</location>
    </subcellularLocation>
</comment>
<accession>A0AA39YRV5</accession>
<feature type="compositionally biased region" description="Polar residues" evidence="5">
    <location>
        <begin position="511"/>
        <end position="531"/>
    </location>
</feature>
<dbReference type="PANTHER" id="PTHR13675:SF1">
    <property type="entry name" value="SUCCINATE DEHYDROGENASE ASSEMBLY FACTOR 1, MITOCHONDRIAL"/>
    <property type="match status" value="1"/>
</dbReference>
<feature type="domain" description="Complex 1 LYR protein" evidence="6">
    <location>
        <begin position="8"/>
        <end position="66"/>
    </location>
</feature>
<dbReference type="EMBL" id="JAULSV010000001">
    <property type="protein sequence ID" value="KAK0657444.1"/>
    <property type="molecule type" value="Genomic_DNA"/>
</dbReference>
<name>A0AA39YRV5_9PEZI</name>
<feature type="region of interest" description="Disordered" evidence="5">
    <location>
        <begin position="901"/>
        <end position="928"/>
    </location>
</feature>
<feature type="compositionally biased region" description="Basic and acidic residues" evidence="5">
    <location>
        <begin position="664"/>
        <end position="675"/>
    </location>
</feature>
<comment type="caution">
    <text evidence="7">The sequence shown here is derived from an EMBL/GenBank/DDBJ whole genome shotgun (WGS) entry which is preliminary data.</text>
</comment>
<evidence type="ECO:0000259" key="6">
    <source>
        <dbReference type="Pfam" id="PF05347"/>
    </source>
</evidence>
<keyword evidence="8" id="KW-1185">Reference proteome</keyword>
<dbReference type="GO" id="GO:0005759">
    <property type="term" value="C:mitochondrial matrix"/>
    <property type="evidence" value="ECO:0007669"/>
    <property type="project" value="UniProtKB-SubCell"/>
</dbReference>
<feature type="compositionally biased region" description="Basic and acidic residues" evidence="5">
    <location>
        <begin position="241"/>
        <end position="253"/>
    </location>
</feature>
<sequence length="928" mass="102634">MRLSGLQKEILSLYRQCLRECRKKPEATRSHFQAFARNEFSKNIAVDKRDFAAIEFLLRKGRRQLEIPSLAHRAAEEVMHKPLSESLQKLRRAQRALVRRKHRSRVRVSFTHSTSSRGSKAVAPKTTSRSLKPSEAQPIPLAVPDRLQGVDIKSTVKLEKDRGPYPVFGRQEGPVPLDDACCHSSPPEHYELPKTGLEKSGQRSGSRPGENRAFWGILPKSPVRSPPKPEALRAPQSATPDHARVGNLDEKLHSGQPAQPRESNIKRRPLPAVPATPRYSVFPKPITYTQRVPTMTITPLLNDPVHSESVRRSLSQQHRLSSLVPSDDSSTLPKANRLEQRCPVSPPVLTVLPASSQNTKTSRARSSSRQKRLDTFTRELEEYVIAAGAVGKLPASTSSGGETHVSVHTVKEFLPYRQQFREAGLAVTSTDQKARARKEASPPSQNGTSDAPRLKPDEKSSSGQEFSSGDAKESSSETVIHFRTPKYPKPLAQIQELPQKPEKADPKPWINQPSESSHQQTSEAPTVNSGPGESCAAVRREVRRRPSGVLLMNKPLPAKPSPTQPKDQGCTKVTTENPQVTGCPEANITPAARRHPPPTASEGSQTVSETHITARSTTPQGSSKVLPSLTAVPAPRKSSQARQGIVLPSKTSWLPAVQQPTTIVEEREPSPERQKTPVNKRCIVRQQDGVVMEVRSRDNNATQATTESRSSAICKPELPETWKCAISTPSSFEKALDDVVRKLEDMGDKAGASPKKERPTSKRASAKPPSPSQRLQRVTALRRQRLAEAAVQGLETTENPISVPVVIPARNPMRRSESSRRAAKSSSAEEEPQVHAPEDEDISDRDVLKGLKIICAASADTELDAWIRAKTGLRLRRFLADLKTFESLSQDGIAALDDRRARRRRSERRRMQAERDSRVRESRRPAVC</sequence>
<feature type="region of interest" description="Disordered" evidence="5">
    <location>
        <begin position="162"/>
        <end position="279"/>
    </location>
</feature>
<evidence type="ECO:0000256" key="3">
    <source>
        <dbReference type="ARBA" id="ARBA00023186"/>
    </source>
</evidence>
<feature type="region of interest" description="Disordered" evidence="5">
    <location>
        <begin position="805"/>
        <end position="842"/>
    </location>
</feature>
<dbReference type="CDD" id="cd20268">
    <property type="entry name" value="Complex1_LYR_SDHAF1_LYRM8"/>
    <property type="match status" value="1"/>
</dbReference>
<comment type="similarity">
    <text evidence="4">Belongs to the complex I LYR family. SDHAF1 subfamily.</text>
</comment>
<dbReference type="Pfam" id="PF05347">
    <property type="entry name" value="Complex1_LYR"/>
    <property type="match status" value="1"/>
</dbReference>
<dbReference type="InterPro" id="IPR045295">
    <property type="entry name" value="Complex1_LYR_SDHAF1_LYRM8"/>
</dbReference>
<feature type="compositionally biased region" description="Basic and acidic residues" evidence="5">
    <location>
        <begin position="745"/>
        <end position="760"/>
    </location>
</feature>
<dbReference type="Proteomes" id="UP001174936">
    <property type="component" value="Unassembled WGS sequence"/>
</dbReference>
<evidence type="ECO:0000256" key="4">
    <source>
        <dbReference type="ARBA" id="ARBA00025715"/>
    </source>
</evidence>
<evidence type="ECO:0000256" key="1">
    <source>
        <dbReference type="ARBA" id="ARBA00004305"/>
    </source>
</evidence>
<evidence type="ECO:0000256" key="5">
    <source>
        <dbReference type="SAM" id="MobiDB-lite"/>
    </source>
</evidence>
<feature type="compositionally biased region" description="Basic and acidic residues" evidence="5">
    <location>
        <begin position="909"/>
        <end position="928"/>
    </location>
</feature>
<evidence type="ECO:0000313" key="7">
    <source>
        <dbReference type="EMBL" id="KAK0657444.1"/>
    </source>
</evidence>
<protein>
    <recommendedName>
        <fullName evidence="6">Complex 1 LYR protein domain-containing protein</fullName>
    </recommendedName>
</protein>
<dbReference type="GO" id="GO:0034553">
    <property type="term" value="P:mitochondrial respiratory chain complex II assembly"/>
    <property type="evidence" value="ECO:0007669"/>
    <property type="project" value="InterPro"/>
</dbReference>
<feature type="region of interest" description="Disordered" evidence="5">
    <location>
        <begin position="101"/>
        <end position="142"/>
    </location>
</feature>
<feature type="compositionally biased region" description="Polar residues" evidence="5">
    <location>
        <begin position="571"/>
        <end position="580"/>
    </location>
</feature>
<dbReference type="PANTHER" id="PTHR13675">
    <property type="entry name" value="LYR MOTIF-CONTAINING PROTEIN 2"/>
    <property type="match status" value="1"/>
</dbReference>